<comment type="similarity">
    <text evidence="14 16">Belongs to the type III pantothenate kinase family.</text>
</comment>
<comment type="cofactor">
    <cofactor evidence="2">
        <name>K(+)</name>
        <dbReference type="ChEBI" id="CHEBI:29103"/>
    </cofactor>
</comment>
<keyword evidence="12 16" id="KW-0630">Potassium</keyword>
<dbReference type="EC" id="2.7.1.33" evidence="6 16"/>
<evidence type="ECO:0000256" key="2">
    <source>
        <dbReference type="ARBA" id="ARBA00001958"/>
    </source>
</evidence>
<sequence length="187" mass="20393">MSASLRLPFKMGYKTPQTLGADRIAAVAFASVHFPNQAVIVIDFGTAITYDILSSTAKYLGGLILAGPHIVAESLWQHTAQLPKFQWRKTSTLIGRSTLECLEAGLFWGKVAETEGLIAKLKDELKKKYNETNVVVIATGGDAEQFARTIPAINITEKHAVLRGIEMIVEKNSSAHSIANGEKHMQT</sequence>
<evidence type="ECO:0000256" key="12">
    <source>
        <dbReference type="ARBA" id="ARBA00022958"/>
    </source>
</evidence>
<evidence type="ECO:0000256" key="5">
    <source>
        <dbReference type="ARBA" id="ARBA00011738"/>
    </source>
</evidence>
<keyword evidence="8 16" id="KW-0808">Transferase</keyword>
<dbReference type="CDD" id="cd24015">
    <property type="entry name" value="ASKHA_NBD_PanK-III"/>
    <property type="match status" value="1"/>
</dbReference>
<evidence type="ECO:0000256" key="13">
    <source>
        <dbReference type="ARBA" id="ARBA00022993"/>
    </source>
</evidence>
<dbReference type="AlphaFoldDB" id="A0A395M450"/>
<keyword evidence="11 16" id="KW-0067">ATP-binding</keyword>
<evidence type="ECO:0000313" key="18">
    <source>
        <dbReference type="Proteomes" id="UP000266389"/>
    </source>
</evidence>
<dbReference type="PANTHER" id="PTHR34265">
    <property type="entry name" value="TYPE III PANTOTHENATE KINASE"/>
    <property type="match status" value="1"/>
</dbReference>
<evidence type="ECO:0000256" key="1">
    <source>
        <dbReference type="ARBA" id="ARBA00001206"/>
    </source>
</evidence>
<keyword evidence="13 16" id="KW-0173">Coenzyme A biosynthesis</keyword>
<evidence type="ECO:0000256" key="7">
    <source>
        <dbReference type="ARBA" id="ARBA00022490"/>
    </source>
</evidence>
<gene>
    <name evidence="16" type="primary">coaX</name>
    <name evidence="17" type="ORF">D0433_02165</name>
</gene>
<comment type="caution">
    <text evidence="17">The sequence shown here is derived from an EMBL/GenBank/DDBJ whole genome shotgun (WGS) entry which is preliminary data.</text>
</comment>
<protein>
    <recommendedName>
        <fullName evidence="15 16">Type III pantothenate kinase</fullName>
        <ecNumber evidence="6 16">2.7.1.33</ecNumber>
    </recommendedName>
    <alternativeName>
        <fullName evidence="16">PanK-III</fullName>
    </alternativeName>
    <alternativeName>
        <fullName evidence="16">Pantothenic acid kinase</fullName>
    </alternativeName>
</protein>
<keyword evidence="10 16" id="KW-0418">Kinase</keyword>
<dbReference type="NCBIfam" id="TIGR00671">
    <property type="entry name" value="baf"/>
    <property type="match status" value="1"/>
</dbReference>
<feature type="active site" description="Proton acceptor" evidence="16">
    <location>
        <position position="22"/>
    </location>
</feature>
<keyword evidence="9 16" id="KW-0547">Nucleotide-binding</keyword>
<proteinExistence type="inferred from homology"/>
<dbReference type="GO" id="GO:0005524">
    <property type="term" value="F:ATP binding"/>
    <property type="evidence" value="ECO:0007669"/>
    <property type="project" value="UniProtKB-UniRule"/>
</dbReference>
<keyword evidence="16" id="KW-0479">Metal-binding</keyword>
<feature type="binding site" evidence="16">
    <location>
        <begin position="20"/>
        <end position="23"/>
    </location>
    <ligand>
        <name>substrate</name>
    </ligand>
</feature>
<accession>A0A395M450</accession>
<keyword evidence="7 16" id="KW-0963">Cytoplasm</keyword>
<evidence type="ECO:0000313" key="17">
    <source>
        <dbReference type="EMBL" id="RFM25008.1"/>
    </source>
</evidence>
<dbReference type="Pfam" id="PF03309">
    <property type="entry name" value="Pan_kinase"/>
    <property type="match status" value="1"/>
</dbReference>
<dbReference type="InterPro" id="IPR004619">
    <property type="entry name" value="Type_III_PanK"/>
</dbReference>
<evidence type="ECO:0000256" key="8">
    <source>
        <dbReference type="ARBA" id="ARBA00022679"/>
    </source>
</evidence>
<feature type="binding site" evidence="16">
    <location>
        <position position="46"/>
    </location>
    <ligand>
        <name>ATP</name>
        <dbReference type="ChEBI" id="CHEBI:30616"/>
    </ligand>
</feature>
<comment type="catalytic activity">
    <reaction evidence="1 16">
        <text>(R)-pantothenate + ATP = (R)-4'-phosphopantothenate + ADP + H(+)</text>
        <dbReference type="Rhea" id="RHEA:16373"/>
        <dbReference type="ChEBI" id="CHEBI:10986"/>
        <dbReference type="ChEBI" id="CHEBI:15378"/>
        <dbReference type="ChEBI" id="CHEBI:29032"/>
        <dbReference type="ChEBI" id="CHEBI:30616"/>
        <dbReference type="ChEBI" id="CHEBI:456216"/>
        <dbReference type="EC" id="2.7.1.33"/>
    </reaction>
</comment>
<dbReference type="HAMAP" id="MF_01274">
    <property type="entry name" value="Pantothen_kinase_3"/>
    <property type="match status" value="1"/>
</dbReference>
<dbReference type="PANTHER" id="PTHR34265:SF1">
    <property type="entry name" value="TYPE III PANTOTHENATE KINASE"/>
    <property type="match status" value="1"/>
</dbReference>
<feature type="binding site" evidence="16">
    <location>
        <position position="98"/>
    </location>
    <ligand>
        <name>substrate</name>
    </ligand>
</feature>
<evidence type="ECO:0000256" key="11">
    <source>
        <dbReference type="ARBA" id="ARBA00022840"/>
    </source>
</evidence>
<dbReference type="GO" id="GO:0046872">
    <property type="term" value="F:metal ion binding"/>
    <property type="evidence" value="ECO:0007669"/>
    <property type="project" value="UniProtKB-KW"/>
</dbReference>
<evidence type="ECO:0000256" key="16">
    <source>
        <dbReference type="HAMAP-Rule" id="MF_01274"/>
    </source>
</evidence>
<feature type="binding site" evidence="16">
    <location>
        <position position="43"/>
    </location>
    <ligand>
        <name>K(+)</name>
        <dbReference type="ChEBI" id="CHEBI:29103"/>
    </ligand>
</feature>
<dbReference type="UniPathway" id="UPA00241">
    <property type="reaction ID" value="UER00352"/>
</dbReference>
<evidence type="ECO:0000256" key="14">
    <source>
        <dbReference type="ARBA" id="ARBA00038036"/>
    </source>
</evidence>
<dbReference type="Gene3D" id="3.30.420.40">
    <property type="match status" value="1"/>
</dbReference>
<dbReference type="InterPro" id="IPR043129">
    <property type="entry name" value="ATPase_NBD"/>
</dbReference>
<dbReference type="GO" id="GO:0004594">
    <property type="term" value="F:pantothenate kinase activity"/>
    <property type="evidence" value="ECO:0007669"/>
    <property type="project" value="UniProtKB-UniRule"/>
</dbReference>
<comment type="pathway">
    <text evidence="4 16">Cofactor biosynthesis; coenzyme A biosynthesis; CoA from (R)-pantothenate: step 1/5.</text>
</comment>
<comment type="subcellular location">
    <subcellularLocation>
        <location evidence="3 16">Cytoplasm</location>
    </subcellularLocation>
</comment>
<evidence type="ECO:0000256" key="10">
    <source>
        <dbReference type="ARBA" id="ARBA00022777"/>
    </source>
</evidence>
<comment type="caution">
    <text evidence="16">Lacks conserved residue(s) required for the propagation of feature annotation.</text>
</comment>
<dbReference type="SUPFAM" id="SSF53067">
    <property type="entry name" value="Actin-like ATPase domain"/>
    <property type="match status" value="1"/>
</dbReference>
<dbReference type="Proteomes" id="UP000266389">
    <property type="component" value="Unassembled WGS sequence"/>
</dbReference>
<organism evidence="17 18">
    <name type="scientific">Candidatus Thermochlorobacter aerophilus</name>
    <dbReference type="NCBI Taxonomy" id="1868324"/>
    <lineage>
        <taxon>Bacteria</taxon>
        <taxon>Pseudomonadati</taxon>
        <taxon>Chlorobiota</taxon>
        <taxon>Chlorobiia</taxon>
        <taxon>Chlorobiales</taxon>
        <taxon>Candidatus Thermochlorobacteriaceae</taxon>
        <taxon>Candidatus Thermochlorobacter</taxon>
    </lineage>
</organism>
<dbReference type="EMBL" id="PHFL01000010">
    <property type="protein sequence ID" value="RFM25008.1"/>
    <property type="molecule type" value="Genomic_DNA"/>
</dbReference>
<comment type="function">
    <text evidence="16">Catalyzes the phosphorylation of pantothenate (Pan), the first step in CoA biosynthesis.</text>
</comment>
<evidence type="ECO:0000256" key="9">
    <source>
        <dbReference type="ARBA" id="ARBA00022741"/>
    </source>
</evidence>
<dbReference type="GO" id="GO:0015937">
    <property type="term" value="P:coenzyme A biosynthetic process"/>
    <property type="evidence" value="ECO:0007669"/>
    <property type="project" value="UniProtKB-UniRule"/>
</dbReference>
<dbReference type="GO" id="GO:0005737">
    <property type="term" value="C:cytoplasm"/>
    <property type="evidence" value="ECO:0007669"/>
    <property type="project" value="UniProtKB-SubCell"/>
</dbReference>
<comment type="cofactor">
    <cofactor evidence="16">
        <name>NH4(+)</name>
        <dbReference type="ChEBI" id="CHEBI:28938"/>
    </cofactor>
    <cofactor evidence="16">
        <name>K(+)</name>
        <dbReference type="ChEBI" id="CHEBI:29103"/>
    </cofactor>
    <text evidence="16">A monovalent cation. Ammonium or potassium.</text>
</comment>
<evidence type="ECO:0000256" key="6">
    <source>
        <dbReference type="ARBA" id="ARBA00012102"/>
    </source>
</evidence>
<reference evidence="17 18" key="1">
    <citation type="journal article" date="2011" name="ISME J.">
        <title>Community ecology of hot spring cyanobacterial mats: predominant populations and their functional potential.</title>
        <authorList>
            <person name="Klatt C.G."/>
            <person name="Wood J.M."/>
            <person name="Rusch D.B."/>
            <person name="Bateson M.M."/>
            <person name="Hamamura N."/>
            <person name="Heidelberg J.F."/>
            <person name="Grossman A.R."/>
            <person name="Bhaya D."/>
            <person name="Cohan F.M."/>
            <person name="Kuhl M."/>
            <person name="Bryant D.A."/>
            <person name="Ward D.M."/>
        </authorList>
    </citation>
    <scope>NUCLEOTIDE SEQUENCE [LARGE SCALE GENOMIC DNA]</scope>
    <source>
        <strain evidence="17">OS</strain>
    </source>
</reference>
<feature type="binding site" evidence="16">
    <location>
        <position position="13"/>
    </location>
    <ligand>
        <name>substrate</name>
    </ligand>
</feature>
<comment type="subunit">
    <text evidence="5 16">Homodimer.</text>
</comment>
<evidence type="ECO:0000256" key="15">
    <source>
        <dbReference type="ARBA" id="ARBA00040883"/>
    </source>
</evidence>
<evidence type="ECO:0000256" key="3">
    <source>
        <dbReference type="ARBA" id="ARBA00004496"/>
    </source>
</evidence>
<evidence type="ECO:0000256" key="4">
    <source>
        <dbReference type="ARBA" id="ARBA00005225"/>
    </source>
</evidence>
<name>A0A395M450_9BACT</name>